<evidence type="ECO:0000313" key="1">
    <source>
        <dbReference type="EMBL" id="EPX57178.1"/>
    </source>
</evidence>
<dbReference type="AlphaFoldDB" id="S9QL37"/>
<name>S9QL37_CYSF2</name>
<organism evidence="1 2">
    <name type="scientific">Cystobacter fuscus (strain ATCC 25194 / DSM 2262 / NBRC 100088 / M29)</name>
    <dbReference type="NCBI Taxonomy" id="1242864"/>
    <lineage>
        <taxon>Bacteria</taxon>
        <taxon>Pseudomonadati</taxon>
        <taxon>Myxococcota</taxon>
        <taxon>Myxococcia</taxon>
        <taxon>Myxococcales</taxon>
        <taxon>Cystobacterineae</taxon>
        <taxon>Archangiaceae</taxon>
        <taxon>Cystobacter</taxon>
    </lineage>
</organism>
<accession>S9QL37</accession>
<comment type="caution">
    <text evidence="1">The sequence shown here is derived from an EMBL/GenBank/DDBJ whole genome shotgun (WGS) entry which is preliminary data.</text>
</comment>
<dbReference type="Proteomes" id="UP000011682">
    <property type="component" value="Unassembled WGS sequence"/>
</dbReference>
<proteinExistence type="predicted"/>
<keyword evidence="2" id="KW-1185">Reference proteome</keyword>
<evidence type="ECO:0000313" key="2">
    <source>
        <dbReference type="Proteomes" id="UP000011682"/>
    </source>
</evidence>
<dbReference type="EMBL" id="ANAH02000064">
    <property type="protein sequence ID" value="EPX57178.1"/>
    <property type="molecule type" value="Genomic_DNA"/>
</dbReference>
<protein>
    <submittedName>
        <fullName evidence="1">Uncharacterized protein</fullName>
    </submittedName>
</protein>
<sequence length="39" mass="4212">MGAKDSFAPCLSFAAEDLEFFARLGVEVDVLGYPVSDED</sequence>
<gene>
    <name evidence="1" type="ORF">D187_006932</name>
</gene>
<reference evidence="1" key="1">
    <citation type="submission" date="2013-05" db="EMBL/GenBank/DDBJ databases">
        <title>Genome assembly of Cystobacter fuscus DSM 2262.</title>
        <authorList>
            <person name="Sharma G."/>
            <person name="Khatri I."/>
            <person name="Kaur C."/>
            <person name="Mayilraj S."/>
            <person name="Subramanian S."/>
        </authorList>
    </citation>
    <scope>NUCLEOTIDE SEQUENCE [LARGE SCALE GENOMIC DNA]</scope>
    <source>
        <strain evidence="1">DSM 2262</strain>
    </source>
</reference>